<name>A0ACC0WNH8_9STRA</name>
<gene>
    <name evidence="1" type="ORF">PsorP6_016022</name>
</gene>
<evidence type="ECO:0000313" key="1">
    <source>
        <dbReference type="EMBL" id="KAI9920424.1"/>
    </source>
</evidence>
<evidence type="ECO:0000313" key="2">
    <source>
        <dbReference type="Proteomes" id="UP001163321"/>
    </source>
</evidence>
<proteinExistence type="predicted"/>
<protein>
    <submittedName>
        <fullName evidence="1">Uncharacterized protein</fullName>
    </submittedName>
</protein>
<organism evidence="1 2">
    <name type="scientific">Peronosclerospora sorghi</name>
    <dbReference type="NCBI Taxonomy" id="230839"/>
    <lineage>
        <taxon>Eukaryota</taxon>
        <taxon>Sar</taxon>
        <taxon>Stramenopiles</taxon>
        <taxon>Oomycota</taxon>
        <taxon>Peronosporomycetes</taxon>
        <taxon>Peronosporales</taxon>
        <taxon>Peronosporaceae</taxon>
        <taxon>Peronosclerospora</taxon>
    </lineage>
</organism>
<accession>A0ACC0WNH8</accession>
<sequence length="104" mass="11435">MNATTSSKRALDDAETQPQPIEVQVPVCCGCGKSNVKYRCPRCEGITCSLHCCVEHKKKVNEVTDKKPRCPNLRRVESVNACPVPRSDTNKGKYLIASGKESGR</sequence>
<comment type="caution">
    <text evidence="1">The sequence shown here is derived from an EMBL/GenBank/DDBJ whole genome shotgun (WGS) entry which is preliminary data.</text>
</comment>
<dbReference type="EMBL" id="CM047589">
    <property type="protein sequence ID" value="KAI9920424.1"/>
    <property type="molecule type" value="Genomic_DNA"/>
</dbReference>
<reference evidence="1 2" key="1">
    <citation type="journal article" date="2022" name="bioRxiv">
        <title>The genome of the oomycete Peronosclerospora sorghi, a cosmopolitan pathogen of maize and sorghum, is inflated with dispersed pseudogenes.</title>
        <authorList>
            <person name="Fletcher K."/>
            <person name="Martin F."/>
            <person name="Isakeit T."/>
            <person name="Cavanaugh K."/>
            <person name="Magill C."/>
            <person name="Michelmore R."/>
        </authorList>
    </citation>
    <scope>NUCLEOTIDE SEQUENCE [LARGE SCALE GENOMIC DNA]</scope>
    <source>
        <strain evidence="1">P6</strain>
    </source>
</reference>
<keyword evidence="2" id="KW-1185">Reference proteome</keyword>
<dbReference type="Proteomes" id="UP001163321">
    <property type="component" value="Chromosome 10"/>
</dbReference>